<name>A0A222G464_9GAMM</name>
<feature type="region of interest" description="Disordered" evidence="1">
    <location>
        <begin position="92"/>
        <end position="112"/>
    </location>
</feature>
<reference evidence="2 3" key="1">
    <citation type="submission" date="2017-08" db="EMBL/GenBank/DDBJ databases">
        <title>Complete genome of Colwellia sp. NB097-1, a psychrophile bacterium ioslated from Bering Sea.</title>
        <authorList>
            <person name="Chen X."/>
        </authorList>
    </citation>
    <scope>NUCLEOTIDE SEQUENCE [LARGE SCALE GENOMIC DNA]</scope>
    <source>
        <strain evidence="2 3">NB097-1</strain>
    </source>
</reference>
<evidence type="ECO:0000256" key="1">
    <source>
        <dbReference type="SAM" id="MobiDB-lite"/>
    </source>
</evidence>
<sequence length="233" mass="25871">MAQANKPKIVKSTTKIIPIKSFIYYPPNVAKTDTSSANKKLLEKEPPIEATSNEQTELNSKPTQKNLTPEITKNALDDSPLTGLAVIEAIELPETNNKTTEPKPLPNPTNRKLDSFTQLQKLRSTLNKNSVQNTDNPYQSYQPPSVFNTNSTSVPHSFPMKDVEKEREKNTKNMGSGIAITKGDDGRCSVTQDLSVYGLSEGSSTQFFSCGESKFDKSFREHMRKVKSKLGKD</sequence>
<keyword evidence="3" id="KW-1185">Reference proteome</keyword>
<feature type="compositionally biased region" description="Polar residues" evidence="1">
    <location>
        <begin position="50"/>
        <end position="68"/>
    </location>
</feature>
<evidence type="ECO:0000313" key="3">
    <source>
        <dbReference type="Proteomes" id="UP000202259"/>
    </source>
</evidence>
<feature type="region of interest" description="Disordered" evidence="1">
    <location>
        <begin position="28"/>
        <end position="68"/>
    </location>
</feature>
<dbReference type="AlphaFoldDB" id="A0A222G464"/>
<dbReference type="EMBL" id="CP020465">
    <property type="protein sequence ID" value="ASP46393.1"/>
    <property type="molecule type" value="Genomic_DNA"/>
</dbReference>
<dbReference type="KEGG" id="cber:B5D82_00555"/>
<gene>
    <name evidence="2" type="ORF">B5D82_00555</name>
</gene>
<feature type="compositionally biased region" description="Polar residues" evidence="1">
    <location>
        <begin position="127"/>
        <end position="155"/>
    </location>
</feature>
<accession>A0A222G464</accession>
<proteinExistence type="predicted"/>
<feature type="region of interest" description="Disordered" evidence="1">
    <location>
        <begin position="127"/>
        <end position="156"/>
    </location>
</feature>
<dbReference type="Proteomes" id="UP000202259">
    <property type="component" value="Chromosome"/>
</dbReference>
<organism evidence="2 3">
    <name type="scientific">Cognaticolwellia beringensis</name>
    <dbReference type="NCBI Taxonomy" id="1967665"/>
    <lineage>
        <taxon>Bacteria</taxon>
        <taxon>Pseudomonadati</taxon>
        <taxon>Pseudomonadota</taxon>
        <taxon>Gammaproteobacteria</taxon>
        <taxon>Alteromonadales</taxon>
        <taxon>Colwelliaceae</taxon>
        <taxon>Cognaticolwellia</taxon>
    </lineage>
</organism>
<protein>
    <submittedName>
        <fullName evidence="2">Uncharacterized protein</fullName>
    </submittedName>
</protein>
<evidence type="ECO:0000313" key="2">
    <source>
        <dbReference type="EMBL" id="ASP46393.1"/>
    </source>
</evidence>